<comment type="caution">
    <text evidence="2">The sequence shown here is derived from an EMBL/GenBank/DDBJ whole genome shotgun (WGS) entry which is preliminary data.</text>
</comment>
<dbReference type="Proteomes" id="UP000664203">
    <property type="component" value="Unassembled WGS sequence"/>
</dbReference>
<dbReference type="EMBL" id="CAJPDR010000270">
    <property type="protein sequence ID" value="CAF9929554.1"/>
    <property type="molecule type" value="Genomic_DNA"/>
</dbReference>
<evidence type="ECO:0000256" key="1">
    <source>
        <dbReference type="SAM" id="MobiDB-lite"/>
    </source>
</evidence>
<evidence type="ECO:0000313" key="3">
    <source>
        <dbReference type="Proteomes" id="UP000664203"/>
    </source>
</evidence>
<organism evidence="2 3">
    <name type="scientific">Alectoria fallacina</name>
    <dbReference type="NCBI Taxonomy" id="1903189"/>
    <lineage>
        <taxon>Eukaryota</taxon>
        <taxon>Fungi</taxon>
        <taxon>Dikarya</taxon>
        <taxon>Ascomycota</taxon>
        <taxon>Pezizomycotina</taxon>
        <taxon>Lecanoromycetes</taxon>
        <taxon>OSLEUM clade</taxon>
        <taxon>Lecanoromycetidae</taxon>
        <taxon>Lecanorales</taxon>
        <taxon>Lecanorineae</taxon>
        <taxon>Parmeliaceae</taxon>
        <taxon>Alectoria</taxon>
    </lineage>
</organism>
<accession>A0A8H3FS04</accession>
<gene>
    <name evidence="2" type="ORF">ALECFALPRED_004398</name>
</gene>
<name>A0A8H3FS04_9LECA</name>
<feature type="compositionally biased region" description="Basic residues" evidence="1">
    <location>
        <begin position="1"/>
        <end position="15"/>
    </location>
</feature>
<keyword evidence="3" id="KW-1185">Reference proteome</keyword>
<feature type="compositionally biased region" description="Polar residues" evidence="1">
    <location>
        <begin position="23"/>
        <end position="45"/>
    </location>
</feature>
<sequence>MPSHFTKRMFHSFHRHEKDKGDNVSSMSRRSSMTLVNPDSSSIRSPNPPHPDRLKHLPFGLSSEGKAVVPQDTSATDKTYPENAFTIPHLINQSDNKGTDPEPYPVETFVKVCPHENLSFGRLQRILSLPKFKSNWTGIDAIGGTKEERHTQLFSSDDRTCHINDGRFSYPRGTFKLRYNSKHHHGWKGPVIGLDLHVTWKLVSYNDGATEEDIQASFKDLEKIALCPHNMMNDPWILDALYMIAHPREVSSDPIDLWNNSRERDLSSGRHNTERDIDCDHCKTHIKVSGEDGGQPQVEVLRHLGEGVSENDATWLAQCGV</sequence>
<protein>
    <submittedName>
        <fullName evidence="2">Uncharacterized protein</fullName>
    </submittedName>
</protein>
<reference evidence="2" key="1">
    <citation type="submission" date="2021-03" db="EMBL/GenBank/DDBJ databases">
        <authorList>
            <person name="Tagirdzhanova G."/>
        </authorList>
    </citation>
    <scope>NUCLEOTIDE SEQUENCE</scope>
</reference>
<dbReference type="OrthoDB" id="5307774at2759"/>
<proteinExistence type="predicted"/>
<feature type="region of interest" description="Disordered" evidence="1">
    <location>
        <begin position="1"/>
        <end position="77"/>
    </location>
</feature>
<evidence type="ECO:0000313" key="2">
    <source>
        <dbReference type="EMBL" id="CAF9929554.1"/>
    </source>
</evidence>
<dbReference type="AlphaFoldDB" id="A0A8H3FS04"/>